<evidence type="ECO:0000256" key="3">
    <source>
        <dbReference type="ARBA" id="ARBA00022679"/>
    </source>
</evidence>
<evidence type="ECO:0000256" key="2">
    <source>
        <dbReference type="ARBA" id="ARBA00006706"/>
    </source>
</evidence>
<evidence type="ECO:0000256" key="1">
    <source>
        <dbReference type="ARBA" id="ARBA00001946"/>
    </source>
</evidence>
<organism evidence="7 8">
    <name type="scientific">candidate division WWE3 bacterium</name>
    <dbReference type="NCBI Taxonomy" id="2053526"/>
    <lineage>
        <taxon>Bacteria</taxon>
        <taxon>Katanobacteria</taxon>
    </lineage>
</organism>
<dbReference type="GO" id="GO:0004659">
    <property type="term" value="F:prenyltransferase activity"/>
    <property type="evidence" value="ECO:0007669"/>
    <property type="project" value="InterPro"/>
</dbReference>
<dbReference type="PROSITE" id="PS00723">
    <property type="entry name" value="POLYPRENYL_SYNTHASE_1"/>
    <property type="match status" value="1"/>
</dbReference>
<evidence type="ECO:0008006" key="9">
    <source>
        <dbReference type="Google" id="ProtNLM"/>
    </source>
</evidence>
<dbReference type="PANTHER" id="PTHR12001">
    <property type="entry name" value="GERANYLGERANYL PYROPHOSPHATE SYNTHASE"/>
    <property type="match status" value="1"/>
</dbReference>
<comment type="caution">
    <text evidence="7">The sequence shown here is derived from an EMBL/GenBank/DDBJ whole genome shotgun (WGS) entry which is preliminary data.</text>
</comment>
<sequence length="358" mass="40580">MDGKLGKDKLKDYIDRAGKIMLPILDEEIAKAEEFGEVQVHMVESYKKMIAAGKGIRGFLTELTYKACGGEETDKILWASTYIEFFHSAILIQDDFMDRDDFRRGLPSAHKEFENIGKELGIRIPAQHFGNSLSECLFDFGAYLSWRVLITSGFNQDLILKVGELYSHHIMRLALGQSLDMSISGVREVSSEDILKVLWNKSGEYTAYLPMMSGAVLAGQNDPKVLESIENYAKCFGWAFQIQDDLLGAFGNQEELGKPIGSDFSEGKNTLLVLHLRKTGSKEQLKFYESLLNRSDISKDEEAKMKQILIDTGARESVTGQGWHYVEEGRKYVKEITKNKELQDILESLLNFVMERTR</sequence>
<evidence type="ECO:0000313" key="8">
    <source>
        <dbReference type="Proteomes" id="UP000265540"/>
    </source>
</evidence>
<proteinExistence type="inferred from homology"/>
<dbReference type="EMBL" id="QZJF01000017">
    <property type="protein sequence ID" value="RJR27019.1"/>
    <property type="molecule type" value="Genomic_DNA"/>
</dbReference>
<dbReference type="Proteomes" id="UP000265540">
    <property type="component" value="Unassembled WGS sequence"/>
</dbReference>
<dbReference type="PROSITE" id="PS00444">
    <property type="entry name" value="POLYPRENYL_SYNTHASE_2"/>
    <property type="match status" value="1"/>
</dbReference>
<dbReference type="PANTHER" id="PTHR12001:SF85">
    <property type="entry name" value="SHORT CHAIN ISOPRENYL DIPHOSPHATE SYNTHASE"/>
    <property type="match status" value="1"/>
</dbReference>
<evidence type="ECO:0000256" key="6">
    <source>
        <dbReference type="RuleBase" id="RU004466"/>
    </source>
</evidence>
<dbReference type="Pfam" id="PF00348">
    <property type="entry name" value="polyprenyl_synt"/>
    <property type="match status" value="1"/>
</dbReference>
<reference evidence="7 8" key="1">
    <citation type="journal article" date="2017" name="ISME J.">
        <title>Energy and carbon metabolisms in a deep terrestrial subsurface fluid microbial community.</title>
        <authorList>
            <person name="Momper L."/>
            <person name="Jungbluth S.P."/>
            <person name="Lee M.D."/>
            <person name="Amend J.P."/>
        </authorList>
    </citation>
    <scope>NUCLEOTIDE SEQUENCE [LARGE SCALE GENOMIC DNA]</scope>
    <source>
        <strain evidence="7">SURF_46</strain>
    </source>
</reference>
<keyword evidence="3 6" id="KW-0808">Transferase</keyword>
<dbReference type="SFLD" id="SFLDS00005">
    <property type="entry name" value="Isoprenoid_Synthase_Type_I"/>
    <property type="match status" value="1"/>
</dbReference>
<gene>
    <name evidence="7" type="ORF">C4561_04560</name>
</gene>
<comment type="cofactor">
    <cofactor evidence="1">
        <name>Mg(2+)</name>
        <dbReference type="ChEBI" id="CHEBI:18420"/>
    </cofactor>
</comment>
<name>A0A3A4ZCN8_UNCKA</name>
<dbReference type="InterPro" id="IPR033749">
    <property type="entry name" value="Polyprenyl_synt_CS"/>
</dbReference>
<evidence type="ECO:0000256" key="4">
    <source>
        <dbReference type="ARBA" id="ARBA00022723"/>
    </source>
</evidence>
<dbReference type="InterPro" id="IPR000092">
    <property type="entry name" value="Polyprenyl_synt"/>
</dbReference>
<dbReference type="Gene3D" id="1.10.600.10">
    <property type="entry name" value="Farnesyl Diphosphate Synthase"/>
    <property type="match status" value="1"/>
</dbReference>
<keyword evidence="4" id="KW-0479">Metal-binding</keyword>
<dbReference type="InterPro" id="IPR008949">
    <property type="entry name" value="Isoprenoid_synthase_dom_sf"/>
</dbReference>
<dbReference type="SUPFAM" id="SSF48576">
    <property type="entry name" value="Terpenoid synthases"/>
    <property type="match status" value="1"/>
</dbReference>
<evidence type="ECO:0000256" key="5">
    <source>
        <dbReference type="ARBA" id="ARBA00022842"/>
    </source>
</evidence>
<dbReference type="GO" id="GO:0008299">
    <property type="term" value="P:isoprenoid biosynthetic process"/>
    <property type="evidence" value="ECO:0007669"/>
    <property type="project" value="InterPro"/>
</dbReference>
<protein>
    <recommendedName>
        <fullName evidence="9">Polyprenyl synthetase family protein</fullName>
    </recommendedName>
</protein>
<comment type="similarity">
    <text evidence="2 6">Belongs to the FPP/GGPP synthase family.</text>
</comment>
<dbReference type="AlphaFoldDB" id="A0A3A4ZCN8"/>
<keyword evidence="5" id="KW-0460">Magnesium</keyword>
<accession>A0A3A4ZCN8</accession>
<dbReference type="GO" id="GO:0046872">
    <property type="term" value="F:metal ion binding"/>
    <property type="evidence" value="ECO:0007669"/>
    <property type="project" value="UniProtKB-KW"/>
</dbReference>
<evidence type="ECO:0000313" key="7">
    <source>
        <dbReference type="EMBL" id="RJR27019.1"/>
    </source>
</evidence>